<dbReference type="EMBL" id="QRSS01000004">
    <property type="protein sequence ID" value="RGQ06501.1"/>
    <property type="molecule type" value="Genomic_DNA"/>
</dbReference>
<evidence type="ECO:0000313" key="2">
    <source>
        <dbReference type="Proteomes" id="UP000283585"/>
    </source>
</evidence>
<accession>A0A411ZUJ9</accession>
<name>A0A411ZUJ9_9FIRM</name>
<dbReference type="AlphaFoldDB" id="A0A411ZUJ9"/>
<comment type="caution">
    <text evidence="1">The sequence shown here is derived from an EMBL/GenBank/DDBJ whole genome shotgun (WGS) entry which is preliminary data.</text>
</comment>
<dbReference type="RefSeq" id="WP_118044443.1">
    <property type="nucleotide sequence ID" value="NZ_QRSS01000004.1"/>
</dbReference>
<dbReference type="Proteomes" id="UP000283585">
    <property type="component" value="Unassembled WGS sequence"/>
</dbReference>
<protein>
    <submittedName>
        <fullName evidence="1">Uncharacterized protein</fullName>
    </submittedName>
</protein>
<proteinExistence type="predicted"/>
<organism evidence="1 2">
    <name type="scientific">Blautia obeum</name>
    <dbReference type="NCBI Taxonomy" id="40520"/>
    <lineage>
        <taxon>Bacteria</taxon>
        <taxon>Bacillati</taxon>
        <taxon>Bacillota</taxon>
        <taxon>Clostridia</taxon>
        <taxon>Lachnospirales</taxon>
        <taxon>Lachnospiraceae</taxon>
        <taxon>Blautia</taxon>
    </lineage>
</organism>
<sequence length="64" mass="7857">MREQPVLKENFSDAEFRQWLIEEHIWEAEQQMEAMRIDDIAYPEGLGIPYEQFMERVRREGLDR</sequence>
<gene>
    <name evidence="1" type="ORF">DWZ12_04755</name>
</gene>
<evidence type="ECO:0000313" key="1">
    <source>
        <dbReference type="EMBL" id="RGQ06501.1"/>
    </source>
</evidence>
<reference evidence="1 2" key="1">
    <citation type="submission" date="2018-08" db="EMBL/GenBank/DDBJ databases">
        <title>A genome reference for cultivated species of the human gut microbiota.</title>
        <authorList>
            <person name="Zou Y."/>
            <person name="Xue W."/>
            <person name="Luo G."/>
        </authorList>
    </citation>
    <scope>NUCLEOTIDE SEQUENCE [LARGE SCALE GENOMIC DNA]</scope>
    <source>
        <strain evidence="1 2">AF29-2BH</strain>
    </source>
</reference>